<reference evidence="3" key="1">
    <citation type="submission" date="2011-10" db="EMBL/GenBank/DDBJ databases">
        <authorList>
            <person name="Genoscope - CEA"/>
        </authorList>
    </citation>
    <scope>NUCLEOTIDE SEQUENCE</scope>
</reference>
<evidence type="ECO:0000313" key="3">
    <source>
        <dbReference type="EMBL" id="CCE84573.1"/>
    </source>
</evidence>
<feature type="compositionally biased region" description="Low complexity" evidence="1">
    <location>
        <begin position="26"/>
        <end position="44"/>
    </location>
</feature>
<name>G8Y7J3_PICSO</name>
<keyword evidence="4" id="KW-1185">Reference proteome</keyword>
<feature type="compositionally biased region" description="Polar residues" evidence="1">
    <location>
        <begin position="154"/>
        <end position="198"/>
    </location>
</feature>
<dbReference type="OrthoDB" id="4026192at2759"/>
<evidence type="ECO:0000313" key="2">
    <source>
        <dbReference type="EMBL" id="CCE83542.1"/>
    </source>
</evidence>
<dbReference type="Proteomes" id="UP000005222">
    <property type="component" value="Chromosome K"/>
</dbReference>
<sequence length="372" mass="40372">MSRIKSSGLGILVEEQEEKPTRTLTPVSESEVLLPPLPEGELSGNLQESKTASKGDVERKDSKDTINSTIITPSTAGSVNDDYFSFPMDAKDLDFESFKKNPKYELDSPNLKIDPIFVDMGLVEQSGSSSPSPTNTSPLKKLKSLRNGIRKLSLSRTNSVSNGSASATTPSTGGHHSIPTVATTLSNDTPSANEPSVSRRSHSPKRESIEQDFLSCSSTVDSLTLSERPFRASITSTNLASPTTPPVNASPVITISENLTSSKKNVSNIEQNFFDNLSNGLCKISSVSELNGVQELVEYSSFLNESRSSVNEAFKATRDRLIKCGWCSKDDLNNLQFQLDASLSQIDSKISKVEQILNESYNMSIISDSQSK</sequence>
<accession>G8Y7J3</accession>
<dbReference type="eggNOG" id="ENOG502RQ5F">
    <property type="taxonomic scope" value="Eukaryota"/>
</dbReference>
<reference evidence="4" key="2">
    <citation type="journal article" date="2012" name="G3 (Bethesda)">
        <title>Pichia sorbitophila, an interspecies yeast hybrid reveals early steps of genome resolution following polyploidization.</title>
        <authorList>
            <person name="Leh Louis V."/>
            <person name="Despons L."/>
            <person name="Friedrich A."/>
            <person name="Martin T."/>
            <person name="Durrens P."/>
            <person name="Casaregola S."/>
            <person name="Neuveglise C."/>
            <person name="Fairhead C."/>
            <person name="Marck C."/>
            <person name="Cruz J.A."/>
            <person name="Straub M.L."/>
            <person name="Kugler V."/>
            <person name="Sacerdot C."/>
            <person name="Uzunov Z."/>
            <person name="Thierry A."/>
            <person name="Weiss S."/>
            <person name="Bleykasten C."/>
            <person name="De Montigny J."/>
            <person name="Jacques N."/>
            <person name="Jung P."/>
            <person name="Lemaire M."/>
            <person name="Mallet S."/>
            <person name="Morel G."/>
            <person name="Richard G.F."/>
            <person name="Sarkar A."/>
            <person name="Savel G."/>
            <person name="Schacherer J."/>
            <person name="Seret M.L."/>
            <person name="Talla E."/>
            <person name="Samson G."/>
            <person name="Jubin C."/>
            <person name="Poulain J."/>
            <person name="Vacherie B."/>
            <person name="Barbe V."/>
            <person name="Pelletier E."/>
            <person name="Sherman D.J."/>
            <person name="Westhof E."/>
            <person name="Weissenbach J."/>
            <person name="Baret P.V."/>
            <person name="Wincker P."/>
            <person name="Gaillardin C."/>
            <person name="Dujon B."/>
            <person name="Souciet J.L."/>
        </authorList>
    </citation>
    <scope>NUCLEOTIDE SEQUENCE [LARGE SCALE GENOMIC DNA]</scope>
    <source>
        <strain evidence="4">ATCC MYA-4447 / BCRC 22081 / CBS 7064 / NBRC 10061 / NRRL Y-12695</strain>
    </source>
</reference>
<dbReference type="InParanoid" id="G8Y7J3"/>
<dbReference type="EMBL" id="FO082049">
    <property type="protein sequence ID" value="CCE83542.1"/>
    <property type="molecule type" value="Genomic_DNA"/>
</dbReference>
<evidence type="ECO:0000313" key="4">
    <source>
        <dbReference type="Proteomes" id="UP000005222"/>
    </source>
</evidence>
<dbReference type="Proteomes" id="UP000005222">
    <property type="component" value="Chromosome L"/>
</dbReference>
<dbReference type="HOGENOM" id="CLU_744171_0_0_1"/>
<feature type="compositionally biased region" description="Basic and acidic residues" evidence="1">
    <location>
        <begin position="51"/>
        <end position="64"/>
    </location>
</feature>
<organism evidence="3 4">
    <name type="scientific">Pichia sorbitophila (strain ATCC MYA-4447 / BCRC 22081 / CBS 7064 / NBRC 10061 / NRRL Y-12695)</name>
    <name type="common">Hybrid yeast</name>
    <dbReference type="NCBI Taxonomy" id="559304"/>
    <lineage>
        <taxon>Eukaryota</taxon>
        <taxon>Fungi</taxon>
        <taxon>Dikarya</taxon>
        <taxon>Ascomycota</taxon>
        <taxon>Saccharomycotina</taxon>
        <taxon>Pichiomycetes</taxon>
        <taxon>Debaryomycetaceae</taxon>
        <taxon>Millerozyma</taxon>
    </lineage>
</organism>
<dbReference type="AlphaFoldDB" id="G8Y7J3"/>
<proteinExistence type="predicted"/>
<evidence type="ECO:0000256" key="1">
    <source>
        <dbReference type="SAM" id="MobiDB-lite"/>
    </source>
</evidence>
<dbReference type="EMBL" id="FO082048">
    <property type="protein sequence ID" value="CCE84573.1"/>
    <property type="molecule type" value="Genomic_DNA"/>
</dbReference>
<feature type="region of interest" description="Disordered" evidence="1">
    <location>
        <begin position="1"/>
        <end position="69"/>
    </location>
</feature>
<protein>
    <submittedName>
        <fullName evidence="3">Piso0_004121 protein</fullName>
    </submittedName>
</protein>
<feature type="compositionally biased region" description="Low complexity" evidence="1">
    <location>
        <begin position="126"/>
        <end position="138"/>
    </location>
</feature>
<feature type="region of interest" description="Disordered" evidence="1">
    <location>
        <begin position="124"/>
        <end position="211"/>
    </location>
</feature>
<dbReference type="OMA" id="ELMEYTA"/>
<gene>
    <name evidence="3" type="primary">Piso0_004121</name>
    <name evidence="2" type="ORF">GNLVRS01_PISO0K09910g</name>
    <name evidence="3" type="ORF">GNLVRS01_PISO0L09911g</name>
</gene>